<dbReference type="PROSITE" id="PS52004">
    <property type="entry name" value="KS3_2"/>
    <property type="match status" value="1"/>
</dbReference>
<dbReference type="Pfam" id="PF02801">
    <property type="entry name" value="Ketoacyl-synt_C"/>
    <property type="match status" value="1"/>
</dbReference>
<feature type="domain" description="Ketosynthase family 3 (KS3)" evidence="5">
    <location>
        <begin position="1"/>
        <end position="407"/>
    </location>
</feature>
<sequence length="429" mass="44334">MTVLINPVSPCFIQDYGLICALGEGQLAVSEALAAWQAEGISPLDTEHQALSDGRLTPVGRVRSELPPVSDALAAYDSRNNRLLLAALAQIQPRLDELKARVGADRIAIVLGTSTAGIAEAELAVAACERGASLPPAFDYRQQELGSPSEFLARQLALTGPAYTISTACSSSARAFISGQRLLAAGMADAVIVGGADSLCGLTLNGFDSLESLSLTRCRPFGEARRGINIGEGAALFVLSQTPAPLALLGAGESSDAWHISAPHPEGLGAEAAMRMALCQGGIDASELDYINLHGTATRLNDEMESRALARLFGEGETVPCSSSKMLTGHCLGAAGAIEAALCCLLMELGQAAPDQGSVQDPALVPIQLVQGGGPAFSSKSLADPITLALSNSFAFGGNNVSLLLGRRDLACPDGERGLAAQEMTTEHE</sequence>
<dbReference type="UniPathway" id="UPA00094"/>
<name>R1H7C3_9GAMM</name>
<dbReference type="CDD" id="cd00834">
    <property type="entry name" value="KAS_I_II"/>
    <property type="match status" value="1"/>
</dbReference>
<dbReference type="PANTHER" id="PTHR11712:SF320">
    <property type="entry name" value="BETA-KETOACYL SYNTHASE"/>
    <property type="match status" value="1"/>
</dbReference>
<evidence type="ECO:0000259" key="5">
    <source>
        <dbReference type="PROSITE" id="PS52004"/>
    </source>
</evidence>
<gene>
    <name evidence="6" type="ORF">G113_03991</name>
</gene>
<reference evidence="6 7" key="1">
    <citation type="journal article" date="2013" name="Genome Announc.">
        <title>Draft Genome Sequence of Aeromonas molluscorum Strain 848TT, Isolated from Bivalve Molluscs.</title>
        <authorList>
            <person name="Spataro N."/>
            <person name="Farfan M."/>
            <person name="Albarral V."/>
            <person name="Sanglas A."/>
            <person name="Loren J.G."/>
            <person name="Fuste M.C."/>
            <person name="Bosch E."/>
        </authorList>
    </citation>
    <scope>NUCLEOTIDE SEQUENCE [LARGE SCALE GENOMIC DNA]</scope>
    <source>
        <strain evidence="6 7">848</strain>
    </source>
</reference>
<dbReference type="InterPro" id="IPR014031">
    <property type="entry name" value="Ketoacyl_synth_C"/>
</dbReference>
<comment type="caution">
    <text evidence="6">The sequence shown here is derived from an EMBL/GenBank/DDBJ whole genome shotgun (WGS) entry which is preliminary data.</text>
</comment>
<dbReference type="SMART" id="SM00825">
    <property type="entry name" value="PKS_KS"/>
    <property type="match status" value="1"/>
</dbReference>
<dbReference type="RefSeq" id="WP_005893791.1">
    <property type="nucleotide sequence ID" value="NZ_AQGQ01000013.1"/>
</dbReference>
<dbReference type="OrthoDB" id="9808669at2"/>
<dbReference type="InterPro" id="IPR014030">
    <property type="entry name" value="Ketoacyl_synth_N"/>
</dbReference>
<dbReference type="PANTHER" id="PTHR11712">
    <property type="entry name" value="POLYKETIDE SYNTHASE-RELATED"/>
    <property type="match status" value="1"/>
</dbReference>
<evidence type="ECO:0000256" key="4">
    <source>
        <dbReference type="RuleBase" id="RU003694"/>
    </source>
</evidence>
<dbReference type="Pfam" id="PF00109">
    <property type="entry name" value="ketoacyl-synt"/>
    <property type="match status" value="1"/>
</dbReference>
<dbReference type="InterPro" id="IPR016039">
    <property type="entry name" value="Thiolase-like"/>
</dbReference>
<evidence type="ECO:0000256" key="2">
    <source>
        <dbReference type="ARBA" id="ARBA00008467"/>
    </source>
</evidence>
<proteinExistence type="inferred from homology"/>
<dbReference type="GO" id="GO:0005829">
    <property type="term" value="C:cytosol"/>
    <property type="evidence" value="ECO:0007669"/>
    <property type="project" value="TreeGrafter"/>
</dbReference>
<evidence type="ECO:0000256" key="1">
    <source>
        <dbReference type="ARBA" id="ARBA00005194"/>
    </source>
</evidence>
<evidence type="ECO:0000313" key="6">
    <source>
        <dbReference type="EMBL" id="EOD56386.1"/>
    </source>
</evidence>
<dbReference type="PROSITE" id="PS00606">
    <property type="entry name" value="KS3_1"/>
    <property type="match status" value="1"/>
</dbReference>
<keyword evidence="7" id="KW-1185">Reference proteome</keyword>
<dbReference type="InterPro" id="IPR018201">
    <property type="entry name" value="Ketoacyl_synth_AS"/>
</dbReference>
<dbReference type="Gene3D" id="3.40.47.10">
    <property type="match status" value="2"/>
</dbReference>
<accession>R1H7C3</accession>
<organism evidence="6 7">
    <name type="scientific">Aeromonas molluscorum 848</name>
    <dbReference type="NCBI Taxonomy" id="1268236"/>
    <lineage>
        <taxon>Bacteria</taxon>
        <taxon>Pseudomonadati</taxon>
        <taxon>Pseudomonadota</taxon>
        <taxon>Gammaproteobacteria</taxon>
        <taxon>Aeromonadales</taxon>
        <taxon>Aeromonadaceae</taxon>
        <taxon>Aeromonas</taxon>
    </lineage>
</organism>
<dbReference type="Proteomes" id="UP000013526">
    <property type="component" value="Unassembled WGS sequence"/>
</dbReference>
<comment type="similarity">
    <text evidence="2 4">Belongs to the thiolase-like superfamily. Beta-ketoacyl-ACP synthases family.</text>
</comment>
<dbReference type="AlphaFoldDB" id="R1H7C3"/>
<evidence type="ECO:0000313" key="7">
    <source>
        <dbReference type="Proteomes" id="UP000013526"/>
    </source>
</evidence>
<keyword evidence="3 4" id="KW-0808">Transferase</keyword>
<dbReference type="EMBL" id="AQGQ01000013">
    <property type="protein sequence ID" value="EOD56386.1"/>
    <property type="molecule type" value="Genomic_DNA"/>
</dbReference>
<dbReference type="InterPro" id="IPR000794">
    <property type="entry name" value="Beta-ketoacyl_synthase"/>
</dbReference>
<comment type="pathway">
    <text evidence="1">Lipid metabolism; fatty acid biosynthesis.</text>
</comment>
<dbReference type="GO" id="GO:0004315">
    <property type="term" value="F:3-oxoacyl-[acyl-carrier-protein] synthase activity"/>
    <property type="evidence" value="ECO:0007669"/>
    <property type="project" value="InterPro"/>
</dbReference>
<dbReference type="InterPro" id="IPR020841">
    <property type="entry name" value="PKS_Beta-ketoAc_synthase_dom"/>
</dbReference>
<protein>
    <submittedName>
        <fullName evidence="6">3-oxoacyl-ACP synthase</fullName>
    </submittedName>
</protein>
<evidence type="ECO:0000256" key="3">
    <source>
        <dbReference type="ARBA" id="ARBA00022679"/>
    </source>
</evidence>
<dbReference type="SUPFAM" id="SSF53901">
    <property type="entry name" value="Thiolase-like"/>
    <property type="match status" value="2"/>
</dbReference>
<dbReference type="NCBIfam" id="NF006618">
    <property type="entry name" value="PRK09185.1"/>
    <property type="match status" value="1"/>
</dbReference>
<dbReference type="GO" id="GO:0006633">
    <property type="term" value="P:fatty acid biosynthetic process"/>
    <property type="evidence" value="ECO:0007669"/>
    <property type="project" value="UniProtKB-UniPathway"/>
</dbReference>
<dbReference type="PATRIC" id="fig|1268236.3.peg.798"/>